<keyword evidence="1" id="KW-1133">Transmembrane helix</keyword>
<proteinExistence type="predicted"/>
<evidence type="ECO:0000313" key="3">
    <source>
        <dbReference type="Proteomes" id="UP000215145"/>
    </source>
</evidence>
<dbReference type="EMBL" id="NMUQ01000001">
    <property type="protein sequence ID" value="OXM17141.1"/>
    <property type="molecule type" value="Genomic_DNA"/>
</dbReference>
<organism evidence="2 3">
    <name type="scientific">Paenibacillus herberti</name>
    <dbReference type="NCBI Taxonomy" id="1619309"/>
    <lineage>
        <taxon>Bacteria</taxon>
        <taxon>Bacillati</taxon>
        <taxon>Bacillota</taxon>
        <taxon>Bacilli</taxon>
        <taxon>Bacillales</taxon>
        <taxon>Paenibacillaceae</taxon>
        <taxon>Paenibacillus</taxon>
    </lineage>
</organism>
<sequence length="64" mass="6906">MGSIILILLVMLAGTAATIMIGQSKSNKEANTGYSEHSGKKWARLSWIYVVSVVLIAIILLFAI</sequence>
<comment type="caution">
    <text evidence="2">The sequence shown here is derived from an EMBL/GenBank/DDBJ whole genome shotgun (WGS) entry which is preliminary data.</text>
</comment>
<protein>
    <submittedName>
        <fullName evidence="2">Uncharacterized protein</fullName>
    </submittedName>
</protein>
<evidence type="ECO:0000256" key="1">
    <source>
        <dbReference type="SAM" id="Phobius"/>
    </source>
</evidence>
<keyword evidence="1" id="KW-0812">Transmembrane</keyword>
<accession>A0A229P512</accession>
<name>A0A229P512_9BACL</name>
<keyword evidence="1" id="KW-0472">Membrane</keyword>
<dbReference type="Proteomes" id="UP000215145">
    <property type="component" value="Unassembled WGS sequence"/>
</dbReference>
<dbReference type="AlphaFoldDB" id="A0A229P512"/>
<feature type="transmembrane region" description="Helical" evidence="1">
    <location>
        <begin position="42"/>
        <end position="63"/>
    </location>
</feature>
<keyword evidence="3" id="KW-1185">Reference proteome</keyword>
<reference evidence="2 3" key="1">
    <citation type="submission" date="2017-07" db="EMBL/GenBank/DDBJ databases">
        <title>Paenibacillus herberti R33 genome sequencing and assembly.</title>
        <authorList>
            <person name="Su W."/>
        </authorList>
    </citation>
    <scope>NUCLEOTIDE SEQUENCE [LARGE SCALE GENOMIC DNA]</scope>
    <source>
        <strain evidence="2 3">R33</strain>
    </source>
</reference>
<dbReference type="RefSeq" id="WP_089524218.1">
    <property type="nucleotide sequence ID" value="NZ_NMUQ01000001.1"/>
</dbReference>
<dbReference type="OrthoDB" id="2665332at2"/>
<evidence type="ECO:0000313" key="2">
    <source>
        <dbReference type="EMBL" id="OXM17141.1"/>
    </source>
</evidence>
<gene>
    <name evidence="2" type="ORF">CGZ75_11130</name>
</gene>